<evidence type="ECO:0000313" key="8">
    <source>
        <dbReference type="EMBL" id="GIX98818.1"/>
    </source>
</evidence>
<evidence type="ECO:0000256" key="2">
    <source>
        <dbReference type="ARBA" id="ARBA00022553"/>
    </source>
</evidence>
<evidence type="ECO:0000256" key="3">
    <source>
        <dbReference type="ARBA" id="ARBA00023125"/>
    </source>
</evidence>
<keyword evidence="3" id="KW-0238">DNA-binding</keyword>
<reference evidence="8 9" key="1">
    <citation type="submission" date="2021-06" db="EMBL/GenBank/DDBJ databases">
        <title>Caerostris extrusa draft genome.</title>
        <authorList>
            <person name="Kono N."/>
            <person name="Arakawa K."/>
        </authorList>
    </citation>
    <scope>NUCLEOTIDE SEQUENCE [LARGE SCALE GENOMIC DNA]</scope>
</reference>
<dbReference type="GO" id="GO:0006384">
    <property type="term" value="P:transcription initiation at RNA polymerase III promoter"/>
    <property type="evidence" value="ECO:0007669"/>
    <property type="project" value="InterPro"/>
</dbReference>
<evidence type="ECO:0000259" key="7">
    <source>
        <dbReference type="Pfam" id="PF04182"/>
    </source>
</evidence>
<feature type="region of interest" description="Disordered" evidence="6">
    <location>
        <begin position="464"/>
        <end position="485"/>
    </location>
</feature>
<dbReference type="PANTHER" id="PTHR15180:SF1">
    <property type="entry name" value="GENERAL TRANSCRIPTION FACTOR 3C POLYPEPTIDE 1"/>
    <property type="match status" value="1"/>
</dbReference>
<dbReference type="EMBL" id="BPLR01004964">
    <property type="protein sequence ID" value="GIX98818.1"/>
    <property type="molecule type" value="Genomic_DNA"/>
</dbReference>
<dbReference type="GO" id="GO:0003677">
    <property type="term" value="F:DNA binding"/>
    <property type="evidence" value="ECO:0007669"/>
    <property type="project" value="UniProtKB-KW"/>
</dbReference>
<keyword evidence="9" id="KW-1185">Reference proteome</keyword>
<dbReference type="InterPro" id="IPR007309">
    <property type="entry name" value="TFIIIC_Bblock-bd"/>
</dbReference>
<comment type="subcellular location">
    <subcellularLocation>
        <location evidence="1">Nucleus</location>
    </subcellularLocation>
</comment>
<organism evidence="8 9">
    <name type="scientific">Caerostris extrusa</name>
    <name type="common">Bark spider</name>
    <name type="synonym">Caerostris bankana</name>
    <dbReference type="NCBI Taxonomy" id="172846"/>
    <lineage>
        <taxon>Eukaryota</taxon>
        <taxon>Metazoa</taxon>
        <taxon>Ecdysozoa</taxon>
        <taxon>Arthropoda</taxon>
        <taxon>Chelicerata</taxon>
        <taxon>Arachnida</taxon>
        <taxon>Araneae</taxon>
        <taxon>Araneomorphae</taxon>
        <taxon>Entelegynae</taxon>
        <taxon>Araneoidea</taxon>
        <taxon>Araneidae</taxon>
        <taxon>Caerostris</taxon>
    </lineage>
</organism>
<dbReference type="Proteomes" id="UP001054945">
    <property type="component" value="Unassembled WGS sequence"/>
</dbReference>
<evidence type="ECO:0000256" key="6">
    <source>
        <dbReference type="SAM" id="MobiDB-lite"/>
    </source>
</evidence>
<dbReference type="InterPro" id="IPR044210">
    <property type="entry name" value="Tfc3-like"/>
</dbReference>
<comment type="caution">
    <text evidence="8">The sequence shown here is derived from an EMBL/GenBank/DDBJ whole genome shotgun (WGS) entry which is preliminary data.</text>
</comment>
<proteinExistence type="predicted"/>
<evidence type="ECO:0000256" key="4">
    <source>
        <dbReference type="ARBA" id="ARBA00023163"/>
    </source>
</evidence>
<protein>
    <submittedName>
        <fullName evidence="8">General transcription factor 3C polypeptide 1</fullName>
    </submittedName>
</protein>
<dbReference type="PANTHER" id="PTHR15180">
    <property type="entry name" value="GENERAL TRANSCRIPTION FACTOR 3C POLYPEPTIDE 1"/>
    <property type="match status" value="1"/>
</dbReference>
<dbReference type="GO" id="GO:0042791">
    <property type="term" value="P:5S class rRNA transcription by RNA polymerase III"/>
    <property type="evidence" value="ECO:0007669"/>
    <property type="project" value="TreeGrafter"/>
</dbReference>
<evidence type="ECO:0000256" key="5">
    <source>
        <dbReference type="ARBA" id="ARBA00023242"/>
    </source>
</evidence>
<dbReference type="GO" id="GO:0005634">
    <property type="term" value="C:nucleus"/>
    <property type="evidence" value="ECO:0007669"/>
    <property type="project" value="UniProtKB-SubCell"/>
</dbReference>
<sequence length="485" mass="56173">MRFKKDYDFLSSILDEIALEGLDGITLEMFWQRLRDRPKFPIAVDDDSKNYFWDIVAKHKDIEIYELPEPREFAPVYNRYSNVDSEFGVVVDSEVPIPDPYAPIVTVRDNDVRGSCSTYETRHCITSEIRNGSVLLVTLEQAMEKWGNCLALVASPKLRLTTLIGMETDPLIDISLNAYCLLERIGRSRYLGEVTQGEEGLLALRAGFCKQLHYHRNKLTLKGLITKQNHYVKNKKGATVTGSLFHLTRFHVQRKTEMVIWLQRLCDILKDKPQNRESCKVIKDEMGIPEFSFKKLSSRPFLKWIRIDKIPCREFYPNANPKGWFYGNGENKYERVCQLLRHCDDDTDESEEEADEKEFSPNVHFDASKIYYGIPLVHQIYFHIKEAGPNGASSKDLGRKMTLPRLDIRSLLNILLKKGHVISVLEDRGRQKVKRYIAEIYADQNADYSLLKKQDAICDFPTHTAKRKRSDEDDTPAAKSYNRRC</sequence>
<keyword evidence="5" id="KW-0539">Nucleus</keyword>
<accession>A0AAV4PP89</accession>
<dbReference type="Pfam" id="PF04182">
    <property type="entry name" value="B-block_TFIIIC"/>
    <property type="match status" value="1"/>
</dbReference>
<dbReference type="GO" id="GO:0000127">
    <property type="term" value="C:transcription factor TFIIIC complex"/>
    <property type="evidence" value="ECO:0007669"/>
    <property type="project" value="InterPro"/>
</dbReference>
<keyword evidence="4" id="KW-0804">Transcription</keyword>
<name>A0AAV4PP89_CAEEX</name>
<keyword evidence="2" id="KW-0597">Phosphoprotein</keyword>
<evidence type="ECO:0000313" key="9">
    <source>
        <dbReference type="Proteomes" id="UP001054945"/>
    </source>
</evidence>
<evidence type="ECO:0000256" key="1">
    <source>
        <dbReference type="ARBA" id="ARBA00004123"/>
    </source>
</evidence>
<dbReference type="AlphaFoldDB" id="A0AAV4PP89"/>
<gene>
    <name evidence="8" type="primary">GTF3C1</name>
    <name evidence="8" type="ORF">CEXT_771271</name>
</gene>
<feature type="domain" description="B-block binding subunit of TFIIIC" evidence="7">
    <location>
        <begin position="178"/>
        <end position="252"/>
    </location>
</feature>